<name>A0ABR0STK0_9HYPO</name>
<proteinExistence type="predicted"/>
<organism evidence="1 2">
    <name type="scientific">Cladobotryum mycophilum</name>
    <dbReference type="NCBI Taxonomy" id="491253"/>
    <lineage>
        <taxon>Eukaryota</taxon>
        <taxon>Fungi</taxon>
        <taxon>Dikarya</taxon>
        <taxon>Ascomycota</taxon>
        <taxon>Pezizomycotina</taxon>
        <taxon>Sordariomycetes</taxon>
        <taxon>Hypocreomycetidae</taxon>
        <taxon>Hypocreales</taxon>
        <taxon>Hypocreaceae</taxon>
        <taxon>Cladobotryum</taxon>
    </lineage>
</organism>
<dbReference type="EMBL" id="JAVFKD010000004">
    <property type="protein sequence ID" value="KAK5995485.1"/>
    <property type="molecule type" value="Genomic_DNA"/>
</dbReference>
<evidence type="ECO:0000313" key="2">
    <source>
        <dbReference type="Proteomes" id="UP001338125"/>
    </source>
</evidence>
<sequence>MPTPRLSLRKDGYSHHVLLLHPRAFASGSLYTHTSATQKEEWLGALLSNNPSKQPAHTLTKEIPPRNYTISRRAYPIQSRTLSKLRRQYLLSPVSQRLAFVQKSLFISQESLNIFAPHSRKLPHSDPSQTAFYQLIVKLESNASFKELIQRFENLGPHN</sequence>
<gene>
    <name evidence="1" type="ORF">PT974_03893</name>
</gene>
<protein>
    <submittedName>
        <fullName evidence="1">Uncharacterized protein</fullName>
    </submittedName>
</protein>
<dbReference type="Proteomes" id="UP001338125">
    <property type="component" value="Unassembled WGS sequence"/>
</dbReference>
<reference evidence="1 2" key="1">
    <citation type="submission" date="2024-01" db="EMBL/GenBank/DDBJ databases">
        <title>Complete genome of Cladobotryum mycophilum ATHUM6906.</title>
        <authorList>
            <person name="Christinaki A.C."/>
            <person name="Myridakis A.I."/>
            <person name="Kouvelis V.N."/>
        </authorList>
    </citation>
    <scope>NUCLEOTIDE SEQUENCE [LARGE SCALE GENOMIC DNA]</scope>
    <source>
        <strain evidence="1 2">ATHUM6906</strain>
    </source>
</reference>
<comment type="caution">
    <text evidence="1">The sequence shown here is derived from an EMBL/GenBank/DDBJ whole genome shotgun (WGS) entry which is preliminary data.</text>
</comment>
<evidence type="ECO:0000313" key="1">
    <source>
        <dbReference type="EMBL" id="KAK5995485.1"/>
    </source>
</evidence>
<accession>A0ABR0STK0</accession>
<keyword evidence="2" id="KW-1185">Reference proteome</keyword>